<evidence type="ECO:0000313" key="7">
    <source>
        <dbReference type="Proteomes" id="UP000278962"/>
    </source>
</evidence>
<feature type="domain" description="Aldehyde dehydrogenase" evidence="5">
    <location>
        <begin position="3"/>
        <end position="446"/>
    </location>
</feature>
<comment type="similarity">
    <text evidence="1 4">Belongs to the aldehyde dehydrogenase family.</text>
</comment>
<dbReference type="GO" id="GO:0016620">
    <property type="term" value="F:oxidoreductase activity, acting on the aldehyde or oxo group of donors, NAD or NADP as acceptor"/>
    <property type="evidence" value="ECO:0007669"/>
    <property type="project" value="InterPro"/>
</dbReference>
<dbReference type="Pfam" id="PF00171">
    <property type="entry name" value="Aldedh"/>
    <property type="match status" value="1"/>
</dbReference>
<keyword evidence="7" id="KW-1185">Reference proteome</keyword>
<dbReference type="InterPro" id="IPR016160">
    <property type="entry name" value="Ald_DH_CS_CYS"/>
</dbReference>
<organism evidence="6 7">
    <name type="scientific">Solirubrobacter pauli</name>
    <dbReference type="NCBI Taxonomy" id="166793"/>
    <lineage>
        <taxon>Bacteria</taxon>
        <taxon>Bacillati</taxon>
        <taxon>Actinomycetota</taxon>
        <taxon>Thermoleophilia</taxon>
        <taxon>Solirubrobacterales</taxon>
        <taxon>Solirubrobacteraceae</taxon>
        <taxon>Solirubrobacter</taxon>
    </lineage>
</organism>
<evidence type="ECO:0000256" key="1">
    <source>
        <dbReference type="ARBA" id="ARBA00009986"/>
    </source>
</evidence>
<sequence>MAVDPSTGHEFAQLPATGPAQVGELVEDARRALAEERDWRTPYVRGKALLRMAALVEEQGNELADLETRDTGKPLSQSQADVRATIRYLEYYAGSIERLEGRQIPLGPDALDYTVREPWGVCAQIIPWNYPLQVAARCAAPALAAGNAVILKPSELASITPLRLAQIAEAAGVPPGLFQVATGDGRTGDALVRHPGVDHVTFVGSAATGAEVAAVCARRLVPVELELGGKSPNVVFADADLERAVPSIVRGLLQNAGQSCSAGSRLLVEQAIYEDVCARVATAFATVRIGPGIEDPDLGPLISQRQHDRATGMLETARLAGARVLGGAPREGLFLEPALVTRVKADMEIFQEEVFGPVLVAAPIDDERHAVQLANATAYGLVAGVWTKDLRRAHRVASGIRAGQVFVNGYGVGGGVELPFGGMGRSGYGRSKGIEALLAYSQTKNVWIALDG</sequence>
<dbReference type="Gene3D" id="3.40.309.10">
    <property type="entry name" value="Aldehyde Dehydrogenase, Chain A, domain 2"/>
    <property type="match status" value="1"/>
</dbReference>
<dbReference type="InterPro" id="IPR016163">
    <property type="entry name" value="Ald_DH_C"/>
</dbReference>
<dbReference type="InterPro" id="IPR016161">
    <property type="entry name" value="Ald_DH/histidinol_DH"/>
</dbReference>
<dbReference type="PROSITE" id="PS00070">
    <property type="entry name" value="ALDEHYDE_DEHYDR_CYS"/>
    <property type="match status" value="1"/>
</dbReference>
<dbReference type="PANTHER" id="PTHR11699">
    <property type="entry name" value="ALDEHYDE DEHYDROGENASE-RELATED"/>
    <property type="match status" value="1"/>
</dbReference>
<dbReference type="OrthoDB" id="6882680at2"/>
<dbReference type="Gene3D" id="3.40.605.10">
    <property type="entry name" value="Aldehyde Dehydrogenase, Chain A, domain 1"/>
    <property type="match status" value="1"/>
</dbReference>
<name>A0A660L0E8_9ACTN</name>
<keyword evidence="2 4" id="KW-0560">Oxidoreductase</keyword>
<dbReference type="FunFam" id="3.40.605.10:FF:000007">
    <property type="entry name" value="NAD/NADP-dependent betaine aldehyde dehydrogenase"/>
    <property type="match status" value="1"/>
</dbReference>
<dbReference type="RefSeq" id="WP_121254641.1">
    <property type="nucleotide sequence ID" value="NZ_RBIL01000002.1"/>
</dbReference>
<dbReference type="InterPro" id="IPR029510">
    <property type="entry name" value="Ald_DH_CS_GLU"/>
</dbReference>
<dbReference type="EMBL" id="RBIL01000002">
    <property type="protein sequence ID" value="RKQ86694.1"/>
    <property type="molecule type" value="Genomic_DNA"/>
</dbReference>
<evidence type="ECO:0000313" key="6">
    <source>
        <dbReference type="EMBL" id="RKQ86694.1"/>
    </source>
</evidence>
<gene>
    <name evidence="6" type="ORF">C8N24_4709</name>
</gene>
<proteinExistence type="inferred from homology"/>
<dbReference type="SUPFAM" id="SSF53720">
    <property type="entry name" value="ALDH-like"/>
    <property type="match status" value="1"/>
</dbReference>
<comment type="caution">
    <text evidence="6">The sequence shown here is derived from an EMBL/GenBank/DDBJ whole genome shotgun (WGS) entry which is preliminary data.</text>
</comment>
<dbReference type="InterPro" id="IPR015590">
    <property type="entry name" value="Aldehyde_DH_dom"/>
</dbReference>
<reference evidence="6 7" key="1">
    <citation type="submission" date="2018-10" db="EMBL/GenBank/DDBJ databases">
        <title>Genomic Encyclopedia of Archaeal and Bacterial Type Strains, Phase II (KMG-II): from individual species to whole genera.</title>
        <authorList>
            <person name="Goeker M."/>
        </authorList>
    </citation>
    <scope>NUCLEOTIDE SEQUENCE [LARGE SCALE GENOMIC DNA]</scope>
    <source>
        <strain evidence="6 7">DSM 14954</strain>
    </source>
</reference>
<protein>
    <submittedName>
        <fullName evidence="6">Aldehyde dehydrogenase (NAD+)/betaine-aldehyde dehydrogenase</fullName>
    </submittedName>
</protein>
<dbReference type="Proteomes" id="UP000278962">
    <property type="component" value="Unassembled WGS sequence"/>
</dbReference>
<dbReference type="AlphaFoldDB" id="A0A660L0E8"/>
<evidence type="ECO:0000256" key="3">
    <source>
        <dbReference type="PROSITE-ProRule" id="PRU10007"/>
    </source>
</evidence>
<evidence type="ECO:0000256" key="2">
    <source>
        <dbReference type="ARBA" id="ARBA00023002"/>
    </source>
</evidence>
<dbReference type="InterPro" id="IPR016162">
    <property type="entry name" value="Ald_DH_N"/>
</dbReference>
<feature type="active site" evidence="3">
    <location>
        <position position="226"/>
    </location>
</feature>
<evidence type="ECO:0000256" key="4">
    <source>
        <dbReference type="RuleBase" id="RU003345"/>
    </source>
</evidence>
<evidence type="ECO:0000259" key="5">
    <source>
        <dbReference type="Pfam" id="PF00171"/>
    </source>
</evidence>
<dbReference type="PROSITE" id="PS00687">
    <property type="entry name" value="ALDEHYDE_DEHYDR_GLU"/>
    <property type="match status" value="1"/>
</dbReference>
<accession>A0A660L0E8</accession>